<comment type="caution">
    <text evidence="1">The sequence shown here is derived from an EMBL/GenBank/DDBJ whole genome shotgun (WGS) entry which is preliminary data.</text>
</comment>
<dbReference type="EMBL" id="MDYQ01000380">
    <property type="protein sequence ID" value="PRP75481.1"/>
    <property type="molecule type" value="Genomic_DNA"/>
</dbReference>
<organism evidence="1 2">
    <name type="scientific">Planoprotostelium fungivorum</name>
    <dbReference type="NCBI Taxonomy" id="1890364"/>
    <lineage>
        <taxon>Eukaryota</taxon>
        <taxon>Amoebozoa</taxon>
        <taxon>Evosea</taxon>
        <taxon>Variosea</taxon>
        <taxon>Cavosteliida</taxon>
        <taxon>Cavosteliaceae</taxon>
        <taxon>Planoprotostelium</taxon>
    </lineage>
</organism>
<evidence type="ECO:0000313" key="2">
    <source>
        <dbReference type="Proteomes" id="UP000241769"/>
    </source>
</evidence>
<gene>
    <name evidence="1" type="ORF">PROFUN_10659</name>
</gene>
<keyword evidence="2" id="KW-1185">Reference proteome</keyword>
<sequence>MKVPHNLLRAQDTKLNPSNLPQLSCGVFCSHCSLFSFSAGQTTLGRSKKLKAEEKKTIGLAEEVRLTRSN</sequence>
<reference evidence="1 2" key="1">
    <citation type="journal article" date="2018" name="Genome Biol. Evol.">
        <title>Multiple Roots of Fruiting Body Formation in Amoebozoa.</title>
        <authorList>
            <person name="Hillmann F."/>
            <person name="Forbes G."/>
            <person name="Novohradska S."/>
            <person name="Ferling I."/>
            <person name="Riege K."/>
            <person name="Groth M."/>
            <person name="Westermann M."/>
            <person name="Marz M."/>
            <person name="Spaller T."/>
            <person name="Winckler T."/>
            <person name="Schaap P."/>
            <person name="Glockner G."/>
        </authorList>
    </citation>
    <scope>NUCLEOTIDE SEQUENCE [LARGE SCALE GENOMIC DNA]</scope>
    <source>
        <strain evidence="1 2">Jena</strain>
    </source>
</reference>
<dbReference type="InParanoid" id="A0A2P6MUT4"/>
<accession>A0A2P6MUT4</accession>
<dbReference type="Proteomes" id="UP000241769">
    <property type="component" value="Unassembled WGS sequence"/>
</dbReference>
<evidence type="ECO:0000313" key="1">
    <source>
        <dbReference type="EMBL" id="PRP75481.1"/>
    </source>
</evidence>
<dbReference type="AlphaFoldDB" id="A0A2P6MUT4"/>
<name>A0A2P6MUT4_9EUKA</name>
<proteinExistence type="predicted"/>
<protein>
    <submittedName>
        <fullName evidence="1">Uncharacterized protein</fullName>
    </submittedName>
</protein>